<evidence type="ECO:0000313" key="2">
    <source>
        <dbReference type="EMBL" id="EGC30777.1"/>
    </source>
</evidence>
<dbReference type="KEGG" id="dpp:DICPUDRAFT_157443"/>
<gene>
    <name evidence="2" type="ORF">DICPUDRAFT_157443</name>
</gene>
<dbReference type="GO" id="GO:0016706">
    <property type="term" value="F:2-oxoglutarate-dependent dioxygenase activity"/>
    <property type="evidence" value="ECO:0000318"/>
    <property type="project" value="GO_Central"/>
</dbReference>
<dbReference type="Proteomes" id="UP000001064">
    <property type="component" value="Unassembled WGS sequence"/>
</dbReference>
<dbReference type="SMART" id="SM00558">
    <property type="entry name" value="JmjC"/>
    <property type="match status" value="1"/>
</dbReference>
<dbReference type="FunCoup" id="F0ZZ53">
    <property type="interactions" value="27"/>
</dbReference>
<dbReference type="GO" id="GO:0004175">
    <property type="term" value="F:endopeptidase activity"/>
    <property type="evidence" value="ECO:0000318"/>
    <property type="project" value="GO_Central"/>
</dbReference>
<dbReference type="FunFam" id="2.60.120.10:FF:000473">
    <property type="entry name" value="JmjC domain-containing protein E"/>
    <property type="match status" value="1"/>
</dbReference>
<dbReference type="OMA" id="YWHDMEF"/>
<dbReference type="Gene3D" id="2.60.120.10">
    <property type="entry name" value="Jelly Rolls"/>
    <property type="match status" value="1"/>
</dbReference>
<dbReference type="InParanoid" id="F0ZZ53"/>
<dbReference type="InterPro" id="IPR003347">
    <property type="entry name" value="JmjC_dom"/>
</dbReference>
<dbReference type="VEuPathDB" id="AmoebaDB:DICPUDRAFT_157443"/>
<proteinExistence type="predicted"/>
<dbReference type="STRING" id="5786.F0ZZ53"/>
<evidence type="ECO:0000313" key="3">
    <source>
        <dbReference type="Proteomes" id="UP000001064"/>
    </source>
</evidence>
<dbReference type="GeneID" id="10508727"/>
<accession>F0ZZ53</accession>
<dbReference type="RefSeq" id="XP_003292693.1">
    <property type="nucleotide sequence ID" value="XM_003292645.1"/>
</dbReference>
<feature type="domain" description="JmjC" evidence="1">
    <location>
        <begin position="150"/>
        <end position="350"/>
    </location>
</feature>
<dbReference type="PROSITE" id="PS51184">
    <property type="entry name" value="JMJC"/>
    <property type="match status" value="1"/>
</dbReference>
<dbReference type="GO" id="GO:0005737">
    <property type="term" value="C:cytoplasm"/>
    <property type="evidence" value="ECO:0000318"/>
    <property type="project" value="GO_Central"/>
</dbReference>
<dbReference type="PANTHER" id="PTHR12461">
    <property type="entry name" value="HYPOXIA-INDUCIBLE FACTOR 1 ALPHA INHIBITOR-RELATED"/>
    <property type="match status" value="1"/>
</dbReference>
<dbReference type="InterPro" id="IPR014710">
    <property type="entry name" value="RmlC-like_jellyroll"/>
</dbReference>
<dbReference type="InterPro" id="IPR041667">
    <property type="entry name" value="Cupin_8"/>
</dbReference>
<name>F0ZZ53_DICPU</name>
<keyword evidence="3" id="KW-1185">Reference proteome</keyword>
<dbReference type="eggNOG" id="KOG2508">
    <property type="taxonomic scope" value="Eukaryota"/>
</dbReference>
<reference evidence="3" key="1">
    <citation type="journal article" date="2011" name="Genome Biol.">
        <title>Comparative genomics of the social amoebae Dictyostelium discoideum and Dictyostelium purpureum.</title>
        <authorList>
            <consortium name="US DOE Joint Genome Institute (JGI-PGF)"/>
            <person name="Sucgang R."/>
            <person name="Kuo A."/>
            <person name="Tian X."/>
            <person name="Salerno W."/>
            <person name="Parikh A."/>
            <person name="Feasley C.L."/>
            <person name="Dalin E."/>
            <person name="Tu H."/>
            <person name="Huang E."/>
            <person name="Barry K."/>
            <person name="Lindquist E."/>
            <person name="Shapiro H."/>
            <person name="Bruce D."/>
            <person name="Schmutz J."/>
            <person name="Salamov A."/>
            <person name="Fey P."/>
            <person name="Gaudet P."/>
            <person name="Anjard C."/>
            <person name="Babu M.M."/>
            <person name="Basu S."/>
            <person name="Bushmanova Y."/>
            <person name="van der Wel H."/>
            <person name="Katoh-Kurasawa M."/>
            <person name="Dinh C."/>
            <person name="Coutinho P.M."/>
            <person name="Saito T."/>
            <person name="Elias M."/>
            <person name="Schaap P."/>
            <person name="Kay R.R."/>
            <person name="Henrissat B."/>
            <person name="Eichinger L."/>
            <person name="Rivero F."/>
            <person name="Putnam N.H."/>
            <person name="West C.M."/>
            <person name="Loomis W.F."/>
            <person name="Chisholm R.L."/>
            <person name="Shaulsky G."/>
            <person name="Strassmann J.E."/>
            <person name="Queller D.C."/>
            <person name="Kuspa A."/>
            <person name="Grigoriev I.V."/>
        </authorList>
    </citation>
    <scope>NUCLEOTIDE SEQUENCE [LARGE SCALE GENOMIC DNA]</scope>
    <source>
        <strain evidence="3">QSDP1</strain>
    </source>
</reference>
<dbReference type="Pfam" id="PF13621">
    <property type="entry name" value="Cupin_8"/>
    <property type="match status" value="1"/>
</dbReference>
<dbReference type="OrthoDB" id="415358at2759"/>
<organism evidence="2 3">
    <name type="scientific">Dictyostelium purpureum</name>
    <name type="common">Slime mold</name>
    <dbReference type="NCBI Taxonomy" id="5786"/>
    <lineage>
        <taxon>Eukaryota</taxon>
        <taxon>Amoebozoa</taxon>
        <taxon>Evosea</taxon>
        <taxon>Eumycetozoa</taxon>
        <taxon>Dictyostelia</taxon>
        <taxon>Dictyosteliales</taxon>
        <taxon>Dictyosteliaceae</taxon>
        <taxon>Dictyostelium</taxon>
    </lineage>
</organism>
<evidence type="ECO:0000259" key="1">
    <source>
        <dbReference type="PROSITE" id="PS51184"/>
    </source>
</evidence>
<dbReference type="AlphaFoldDB" id="F0ZZ53"/>
<dbReference type="EMBL" id="GL871301">
    <property type="protein sequence ID" value="EGC30777.1"/>
    <property type="molecule type" value="Genomic_DNA"/>
</dbReference>
<dbReference type="PANTHER" id="PTHR12461:SF99">
    <property type="entry name" value="BIFUNCTIONAL PEPTIDASE AND (3S)-LYSYL HYDROXYLASE JMJD7"/>
    <property type="match status" value="1"/>
</dbReference>
<protein>
    <recommendedName>
        <fullName evidence="1">JmjC domain-containing protein</fullName>
    </recommendedName>
</protein>
<dbReference type="SUPFAM" id="SSF51197">
    <property type="entry name" value="Clavaminate synthase-like"/>
    <property type="match status" value="1"/>
</dbReference>
<sequence>MYNNSDDDNDDSSYEFKDKYDDIYSKLSEEGQDFYFINEIDRIEKPTPLEFYRDYVSQNKPVIIKGLIDDWKALELWNDEYLKKVLYNVDVSIAVTPDGFADAVKPIDPNNLDSEQVFVKPFEKKIKFQEYINITDSLNQDGTSKDGLVYYIQYQNNSFNLEYERLWKDISTSVSDFGKQVFGEFEVDAVNFWMGMSNAISSLHKDPYENLYAVVKGTKIFTLLPPTDYPFLYERDFKSATYVNEVSSSSPFHLVAKLDEPSFTLPWIPVDPTKPLQDNIKSGYPLIERAHPIDIQVHEGEVLYLPSLYYHRVAQKSNPSSGSNSTIAINYWFNMKYNLNYVYYQFLRNLKNFNFTKK</sequence>